<sequence length="109" mass="12101">MIIINQPSIRLMMIYRSKASIFNYCRTITSISQENPLFGLKPSKTHRRIRGSSTVSGLSLEEKTRSNSNCDGGDSFFADESVSWNSIGVSDQLSRSLSNIGLQKPSLIQ</sequence>
<dbReference type="EMBL" id="JABWDY010019004">
    <property type="protein sequence ID" value="KAF5194217.1"/>
    <property type="molecule type" value="Genomic_DNA"/>
</dbReference>
<dbReference type="Proteomes" id="UP000554482">
    <property type="component" value="Unassembled WGS sequence"/>
</dbReference>
<gene>
    <name evidence="2" type="ORF">FRX31_016196</name>
</gene>
<keyword evidence="3" id="KW-1185">Reference proteome</keyword>
<organism evidence="2 3">
    <name type="scientific">Thalictrum thalictroides</name>
    <name type="common">Rue-anemone</name>
    <name type="synonym">Anemone thalictroides</name>
    <dbReference type="NCBI Taxonomy" id="46969"/>
    <lineage>
        <taxon>Eukaryota</taxon>
        <taxon>Viridiplantae</taxon>
        <taxon>Streptophyta</taxon>
        <taxon>Embryophyta</taxon>
        <taxon>Tracheophyta</taxon>
        <taxon>Spermatophyta</taxon>
        <taxon>Magnoliopsida</taxon>
        <taxon>Ranunculales</taxon>
        <taxon>Ranunculaceae</taxon>
        <taxon>Thalictroideae</taxon>
        <taxon>Thalictrum</taxon>
    </lineage>
</organism>
<evidence type="ECO:0000256" key="1">
    <source>
        <dbReference type="SAM" id="MobiDB-lite"/>
    </source>
</evidence>
<keyword evidence="2" id="KW-0378">Hydrolase</keyword>
<proteinExistence type="predicted"/>
<feature type="non-terminal residue" evidence="2">
    <location>
        <position position="109"/>
    </location>
</feature>
<dbReference type="GO" id="GO:0004386">
    <property type="term" value="F:helicase activity"/>
    <property type="evidence" value="ECO:0007669"/>
    <property type="project" value="UniProtKB-KW"/>
</dbReference>
<evidence type="ECO:0000313" key="2">
    <source>
        <dbReference type="EMBL" id="KAF5194217.1"/>
    </source>
</evidence>
<protein>
    <submittedName>
        <fullName evidence="2">Helicase</fullName>
    </submittedName>
</protein>
<comment type="caution">
    <text evidence="2">The sequence shown here is derived from an EMBL/GenBank/DDBJ whole genome shotgun (WGS) entry which is preliminary data.</text>
</comment>
<keyword evidence="2" id="KW-0067">ATP-binding</keyword>
<name>A0A7J6WB84_THATH</name>
<reference evidence="2 3" key="1">
    <citation type="submission" date="2020-06" db="EMBL/GenBank/DDBJ databases">
        <title>Transcriptomic and genomic resources for Thalictrum thalictroides and T. hernandezii: Facilitating candidate gene discovery in an emerging model plant lineage.</title>
        <authorList>
            <person name="Arias T."/>
            <person name="Riano-Pachon D.M."/>
            <person name="Di Stilio V.S."/>
        </authorList>
    </citation>
    <scope>NUCLEOTIDE SEQUENCE [LARGE SCALE GENOMIC DNA]</scope>
    <source>
        <strain evidence="3">cv. WT478/WT964</strain>
        <tissue evidence="2">Leaves</tissue>
    </source>
</reference>
<evidence type="ECO:0000313" key="3">
    <source>
        <dbReference type="Proteomes" id="UP000554482"/>
    </source>
</evidence>
<feature type="region of interest" description="Disordered" evidence="1">
    <location>
        <begin position="50"/>
        <end position="72"/>
    </location>
</feature>
<keyword evidence="2" id="KW-0547">Nucleotide-binding</keyword>
<keyword evidence="2" id="KW-0347">Helicase</keyword>
<dbReference type="OrthoDB" id="10256233at2759"/>
<accession>A0A7J6WB84</accession>
<dbReference type="AlphaFoldDB" id="A0A7J6WB84"/>